<accession>A0A176YWR1</accession>
<evidence type="ECO:0000256" key="4">
    <source>
        <dbReference type="ARBA" id="ARBA00022475"/>
    </source>
</evidence>
<feature type="transmembrane region" description="Helical" evidence="10">
    <location>
        <begin position="74"/>
        <end position="93"/>
    </location>
</feature>
<dbReference type="EMBL" id="LSEF01000090">
    <property type="protein sequence ID" value="OAF11320.1"/>
    <property type="molecule type" value="Genomic_DNA"/>
</dbReference>
<evidence type="ECO:0000256" key="1">
    <source>
        <dbReference type="ARBA" id="ARBA00004429"/>
    </source>
</evidence>
<comment type="subcellular location">
    <subcellularLocation>
        <location evidence="1">Cell inner membrane</location>
        <topology evidence="1">Multi-pass membrane protein</topology>
    </subcellularLocation>
</comment>
<feature type="transmembrane region" description="Helical" evidence="10">
    <location>
        <begin position="215"/>
        <end position="233"/>
    </location>
</feature>
<dbReference type="SUPFAM" id="SSF103473">
    <property type="entry name" value="MFS general substrate transporter"/>
    <property type="match status" value="1"/>
</dbReference>
<sequence>MTTNPTGNPASSATWISDWRPEDEAFWNATGKTIARRNLIWSIVAEHIGFSVWLIWSIVTTKLPQAGFHYSTDQLFQLVAVPGLIGAFIRFPYTFAVTTFGGRNWTIFSAAILFIPTLSLAYFVSQPDTPFWLMLLVASTAGLGGGNFASSMTNISFFFPDRMKGSALGLNAAGGNIGVSSVQLLTPILMTLGVINLFQATPVEGIFLQNAGLMWVLPIAIAVFGAVFFMNNLTSAKSSVKNQLAIVKRKHTWIMAYLYIGTFGSFIGYSAAFPLLIKTQFPAMTISIAFLGPLVGSLARPFGGWLADKVGGSIITFWNFIAMAAATIGVLYFVGQKDFTGFLSMFLILFVTTGIGNGSTYRMIPSIFREENLFKVRGKGDAARALALKTASIESGAAVGFIGAIGAVGGYLIPSGFGKSIAMTGGPQLALAIYLAFYASCLGLTWWFYLRRGPQREGAPSLAEARV</sequence>
<dbReference type="GO" id="GO:0042128">
    <property type="term" value="P:nitrate assimilation"/>
    <property type="evidence" value="ECO:0007669"/>
    <property type="project" value="UniProtKB-KW"/>
</dbReference>
<dbReference type="Proteomes" id="UP000077173">
    <property type="component" value="Unassembled WGS sequence"/>
</dbReference>
<evidence type="ECO:0000256" key="2">
    <source>
        <dbReference type="ARBA" id="ARBA00008432"/>
    </source>
</evidence>
<evidence type="ECO:0000256" key="3">
    <source>
        <dbReference type="ARBA" id="ARBA00022448"/>
    </source>
</evidence>
<feature type="transmembrane region" description="Helical" evidence="10">
    <location>
        <begin position="105"/>
        <end position="125"/>
    </location>
</feature>
<dbReference type="RefSeq" id="WP_063680909.1">
    <property type="nucleotide sequence ID" value="NZ_LSEF01000090.1"/>
</dbReference>
<evidence type="ECO:0000313" key="11">
    <source>
        <dbReference type="EMBL" id="OAF11320.1"/>
    </source>
</evidence>
<feature type="transmembrane region" description="Helical" evidence="10">
    <location>
        <begin position="254"/>
        <end position="277"/>
    </location>
</feature>
<dbReference type="InterPro" id="IPR011701">
    <property type="entry name" value="MFS"/>
</dbReference>
<evidence type="ECO:0000256" key="8">
    <source>
        <dbReference type="ARBA" id="ARBA00023063"/>
    </source>
</evidence>
<proteinExistence type="inferred from homology"/>
<evidence type="ECO:0000256" key="10">
    <source>
        <dbReference type="SAM" id="Phobius"/>
    </source>
</evidence>
<dbReference type="InterPro" id="IPR036259">
    <property type="entry name" value="MFS_trans_sf"/>
</dbReference>
<feature type="transmembrane region" description="Helical" evidence="10">
    <location>
        <begin position="283"/>
        <end position="302"/>
    </location>
</feature>
<name>A0A176YWR1_9BRAD</name>
<protein>
    <submittedName>
        <fullName evidence="11">Nitrate transporter</fullName>
    </submittedName>
</protein>
<keyword evidence="3" id="KW-0813">Transport</keyword>
<dbReference type="GO" id="GO:0005886">
    <property type="term" value="C:plasma membrane"/>
    <property type="evidence" value="ECO:0007669"/>
    <property type="project" value="UniProtKB-SubCell"/>
</dbReference>
<dbReference type="Gene3D" id="1.20.1250.20">
    <property type="entry name" value="MFS general substrate transporter like domains"/>
    <property type="match status" value="1"/>
</dbReference>
<organism evidence="11 12">
    <name type="scientific">Bradyrhizobium neotropicale</name>
    <dbReference type="NCBI Taxonomy" id="1497615"/>
    <lineage>
        <taxon>Bacteria</taxon>
        <taxon>Pseudomonadati</taxon>
        <taxon>Pseudomonadota</taxon>
        <taxon>Alphaproteobacteria</taxon>
        <taxon>Hyphomicrobiales</taxon>
        <taxon>Nitrobacteraceae</taxon>
        <taxon>Bradyrhizobium</taxon>
    </lineage>
</organism>
<evidence type="ECO:0000313" key="12">
    <source>
        <dbReference type="Proteomes" id="UP000077173"/>
    </source>
</evidence>
<comment type="caution">
    <text evidence="11">The sequence shown here is derived from an EMBL/GenBank/DDBJ whole genome shotgun (WGS) entry which is preliminary data.</text>
</comment>
<dbReference type="FunFam" id="1.20.1250.20:FF:000024">
    <property type="entry name" value="Nitrite extrusion protein NarK"/>
    <property type="match status" value="1"/>
</dbReference>
<gene>
    <name evidence="11" type="ORF">AXW67_24485</name>
</gene>
<dbReference type="Pfam" id="PF07690">
    <property type="entry name" value="MFS_1"/>
    <property type="match status" value="1"/>
</dbReference>
<evidence type="ECO:0000256" key="9">
    <source>
        <dbReference type="ARBA" id="ARBA00023136"/>
    </source>
</evidence>
<keyword evidence="7 10" id="KW-1133">Transmembrane helix</keyword>
<keyword evidence="6 10" id="KW-0812">Transmembrane</keyword>
<feature type="transmembrane region" description="Helical" evidence="10">
    <location>
        <begin position="429"/>
        <end position="450"/>
    </location>
</feature>
<feature type="transmembrane region" description="Helical" evidence="10">
    <location>
        <begin position="170"/>
        <end position="195"/>
    </location>
</feature>
<feature type="transmembrane region" description="Helical" evidence="10">
    <location>
        <begin position="131"/>
        <end position="149"/>
    </location>
</feature>
<dbReference type="GO" id="GO:0015291">
    <property type="term" value="F:secondary active transmembrane transporter activity"/>
    <property type="evidence" value="ECO:0007669"/>
    <property type="project" value="UniProtKB-ARBA"/>
</dbReference>
<dbReference type="InterPro" id="IPR044772">
    <property type="entry name" value="NO3_transporter"/>
</dbReference>
<evidence type="ECO:0000256" key="5">
    <source>
        <dbReference type="ARBA" id="ARBA00022519"/>
    </source>
</evidence>
<feature type="transmembrane region" description="Helical" evidence="10">
    <location>
        <begin position="39"/>
        <end position="59"/>
    </location>
</feature>
<dbReference type="AlphaFoldDB" id="A0A176YWR1"/>
<keyword evidence="4" id="KW-1003">Cell membrane</keyword>
<dbReference type="CDD" id="cd17341">
    <property type="entry name" value="MFS_NRT2_like"/>
    <property type="match status" value="1"/>
</dbReference>
<reference evidence="11 12" key="1">
    <citation type="submission" date="2016-02" db="EMBL/GenBank/DDBJ databases">
        <title>Draft genome sequence of the strain BR 10247T Bradyrhizobium neotropicale isolated from nodules of Centrolobium paraense.</title>
        <authorList>
            <person name="Simoes-Araujo J.L."/>
            <person name="Barauna A.C."/>
            <person name="Silva K."/>
            <person name="Zilli J.E."/>
        </authorList>
    </citation>
    <scope>NUCLEOTIDE SEQUENCE [LARGE SCALE GENOMIC DNA]</scope>
    <source>
        <strain evidence="11 12">BR 10247</strain>
    </source>
</reference>
<dbReference type="GO" id="GO:0015112">
    <property type="term" value="F:nitrate transmembrane transporter activity"/>
    <property type="evidence" value="ECO:0007669"/>
    <property type="project" value="InterPro"/>
</dbReference>
<evidence type="ECO:0000256" key="7">
    <source>
        <dbReference type="ARBA" id="ARBA00022989"/>
    </source>
</evidence>
<dbReference type="PANTHER" id="PTHR23515">
    <property type="entry name" value="HIGH-AFFINITY NITRATE TRANSPORTER 2.3"/>
    <property type="match status" value="1"/>
</dbReference>
<keyword evidence="5" id="KW-0997">Cell inner membrane</keyword>
<comment type="similarity">
    <text evidence="2">Belongs to the major facilitator superfamily. Nitrate/nitrite porter (TC 2.A.1.8) family.</text>
</comment>
<keyword evidence="8" id="KW-0534">Nitrate assimilation</keyword>
<keyword evidence="9 10" id="KW-0472">Membrane</keyword>
<feature type="transmembrane region" description="Helical" evidence="10">
    <location>
        <begin position="314"/>
        <end position="335"/>
    </location>
</feature>
<dbReference type="GO" id="GO:0015707">
    <property type="term" value="P:nitrite transport"/>
    <property type="evidence" value="ECO:0007669"/>
    <property type="project" value="UniProtKB-ARBA"/>
</dbReference>
<feature type="transmembrane region" description="Helical" evidence="10">
    <location>
        <begin position="385"/>
        <end position="409"/>
    </location>
</feature>
<evidence type="ECO:0000256" key="6">
    <source>
        <dbReference type="ARBA" id="ARBA00022692"/>
    </source>
</evidence>
<keyword evidence="12" id="KW-1185">Reference proteome</keyword>
<feature type="transmembrane region" description="Helical" evidence="10">
    <location>
        <begin position="341"/>
        <end position="364"/>
    </location>
</feature>